<dbReference type="Gene3D" id="3.40.630.30">
    <property type="match status" value="1"/>
</dbReference>
<proteinExistence type="predicted"/>
<dbReference type="SUPFAM" id="SSF55729">
    <property type="entry name" value="Acyl-CoA N-acyltransferases (Nat)"/>
    <property type="match status" value="1"/>
</dbReference>
<organism evidence="4 5">
    <name type="scientific">Pseudomonas protegens (strain DSM 19095 / LMG 27888 / CFBP 6595 / CHA0)</name>
    <dbReference type="NCBI Taxonomy" id="1124983"/>
    <lineage>
        <taxon>Bacteria</taxon>
        <taxon>Pseudomonadati</taxon>
        <taxon>Pseudomonadota</taxon>
        <taxon>Gammaproteobacteria</taxon>
        <taxon>Pseudomonadales</taxon>
        <taxon>Pseudomonadaceae</taxon>
        <taxon>Pseudomonas</taxon>
    </lineage>
</organism>
<keyword evidence="1 4" id="KW-0808">Transferase</keyword>
<accession>A0A2C9EG28</accession>
<dbReference type="InterPro" id="IPR050832">
    <property type="entry name" value="Bact_Acetyltransf"/>
</dbReference>
<name>A0A2C9EG28_PSEPH</name>
<evidence type="ECO:0000313" key="4">
    <source>
        <dbReference type="EMBL" id="AGL82600.1"/>
    </source>
</evidence>
<dbReference type="PROSITE" id="PS51186">
    <property type="entry name" value="GNAT"/>
    <property type="match status" value="1"/>
</dbReference>
<keyword evidence="2" id="KW-0012">Acyltransferase</keyword>
<dbReference type="Proteomes" id="UP000013940">
    <property type="component" value="Chromosome"/>
</dbReference>
<dbReference type="eggNOG" id="COG0456">
    <property type="taxonomic scope" value="Bacteria"/>
</dbReference>
<dbReference type="KEGG" id="pprc:PFLCHA0_c08060"/>
<dbReference type="InterPro" id="IPR016181">
    <property type="entry name" value="Acyl_CoA_acyltransferase"/>
</dbReference>
<dbReference type="AlphaFoldDB" id="A0A2C9EG28"/>
<feature type="domain" description="N-acetyltransferase" evidence="3">
    <location>
        <begin position="3"/>
        <end position="150"/>
    </location>
</feature>
<sequence>MQYQVRPAVPADAPQVSQVILAALLASNAQDYPASVIERVQASFTPDAVRQLMQRRQMFVALMHGELRGTASLDGRAVRSVFVDPAYHGQGLGRQLMAAVEQAALDSGQTSLVVPSSVTAEGFYARLGFVRVREHYEGEELTLIMERALVATETGPGLG</sequence>
<protein>
    <submittedName>
        <fullName evidence="4">Acetyltransferase, GNAT family</fullName>
    </submittedName>
</protein>
<dbReference type="EMBL" id="CP003190">
    <property type="protein sequence ID" value="AGL82600.1"/>
    <property type="molecule type" value="Genomic_DNA"/>
</dbReference>
<dbReference type="InterPro" id="IPR000182">
    <property type="entry name" value="GNAT_dom"/>
</dbReference>
<dbReference type="RefSeq" id="WP_015634083.1">
    <property type="nucleotide sequence ID" value="NC_021237.1"/>
</dbReference>
<gene>
    <name evidence="4" type="ORF">PFLCHA0_c08060</name>
</gene>
<evidence type="ECO:0000256" key="1">
    <source>
        <dbReference type="ARBA" id="ARBA00022679"/>
    </source>
</evidence>
<dbReference type="PANTHER" id="PTHR43877">
    <property type="entry name" value="AMINOALKYLPHOSPHONATE N-ACETYLTRANSFERASE-RELATED-RELATED"/>
    <property type="match status" value="1"/>
</dbReference>
<dbReference type="CDD" id="cd04301">
    <property type="entry name" value="NAT_SF"/>
    <property type="match status" value="1"/>
</dbReference>
<evidence type="ECO:0000256" key="2">
    <source>
        <dbReference type="ARBA" id="ARBA00023315"/>
    </source>
</evidence>
<dbReference type="Pfam" id="PF13673">
    <property type="entry name" value="Acetyltransf_10"/>
    <property type="match status" value="1"/>
</dbReference>
<evidence type="ECO:0000313" key="5">
    <source>
        <dbReference type="Proteomes" id="UP000013940"/>
    </source>
</evidence>
<dbReference type="GeneID" id="57473790"/>
<dbReference type="HOGENOM" id="CLU_087351_4_2_6"/>
<dbReference type="GO" id="GO:0016747">
    <property type="term" value="F:acyltransferase activity, transferring groups other than amino-acyl groups"/>
    <property type="evidence" value="ECO:0007669"/>
    <property type="project" value="InterPro"/>
</dbReference>
<dbReference type="PANTHER" id="PTHR43877:SF1">
    <property type="entry name" value="ACETYLTRANSFERASE"/>
    <property type="match status" value="1"/>
</dbReference>
<reference evidence="5" key="1">
    <citation type="journal article" date="2014" name="Genome Announc.">
        <title>Full-genome sequence of the plant growth-promoting bacterium Pseudomonas protegens CHA0.</title>
        <authorList>
            <person name="Jousset A."/>
            <person name="Schuldes J."/>
            <person name="Keel C."/>
            <person name="Maurhofer M."/>
            <person name="Daniel R."/>
            <person name="Scheu S."/>
            <person name="Thuermer A."/>
        </authorList>
    </citation>
    <scope>NUCLEOTIDE SEQUENCE [LARGE SCALE GENOMIC DNA]</scope>
    <source>
        <strain evidence="5">DSM 19095 / LMG 27888 / CFBP 6595 / CHA0</strain>
    </source>
</reference>
<evidence type="ECO:0000259" key="3">
    <source>
        <dbReference type="PROSITE" id="PS51186"/>
    </source>
</evidence>